<organism evidence="2 3">
    <name type="scientific">Apolygus lucorum</name>
    <name type="common">Small green plant bug</name>
    <name type="synonym">Lygocoris lucorum</name>
    <dbReference type="NCBI Taxonomy" id="248454"/>
    <lineage>
        <taxon>Eukaryota</taxon>
        <taxon>Metazoa</taxon>
        <taxon>Ecdysozoa</taxon>
        <taxon>Arthropoda</taxon>
        <taxon>Hexapoda</taxon>
        <taxon>Insecta</taxon>
        <taxon>Pterygota</taxon>
        <taxon>Neoptera</taxon>
        <taxon>Paraneoptera</taxon>
        <taxon>Hemiptera</taxon>
        <taxon>Heteroptera</taxon>
        <taxon>Panheteroptera</taxon>
        <taxon>Cimicomorpha</taxon>
        <taxon>Miridae</taxon>
        <taxon>Mirini</taxon>
        <taxon>Apolygus</taxon>
    </lineage>
</organism>
<feature type="region of interest" description="Disordered" evidence="1">
    <location>
        <begin position="77"/>
        <end position="156"/>
    </location>
</feature>
<gene>
    <name evidence="2" type="ORF">GE061_010159</name>
</gene>
<dbReference type="Proteomes" id="UP000466442">
    <property type="component" value="Unassembled WGS sequence"/>
</dbReference>
<feature type="region of interest" description="Disordered" evidence="1">
    <location>
        <begin position="254"/>
        <end position="335"/>
    </location>
</feature>
<accession>A0A8S9Y2G0</accession>
<comment type="caution">
    <text evidence="2">The sequence shown here is derived from an EMBL/GenBank/DDBJ whole genome shotgun (WGS) entry which is preliminary data.</text>
</comment>
<feature type="compositionally biased region" description="Basic and acidic residues" evidence="1">
    <location>
        <begin position="309"/>
        <end position="324"/>
    </location>
</feature>
<feature type="region of interest" description="Disordered" evidence="1">
    <location>
        <begin position="190"/>
        <end position="209"/>
    </location>
</feature>
<feature type="compositionally biased region" description="Basic residues" evidence="1">
    <location>
        <begin position="296"/>
        <end position="308"/>
    </location>
</feature>
<keyword evidence="3" id="KW-1185">Reference proteome</keyword>
<feature type="region of interest" description="Disordered" evidence="1">
    <location>
        <begin position="1"/>
        <end position="29"/>
    </location>
</feature>
<dbReference type="EMBL" id="WIXP02000002">
    <property type="protein sequence ID" value="KAF6215407.1"/>
    <property type="molecule type" value="Genomic_DNA"/>
</dbReference>
<feature type="compositionally biased region" description="Low complexity" evidence="1">
    <location>
        <begin position="11"/>
        <end position="29"/>
    </location>
</feature>
<sequence>MLSRNNKVPPASSRLTSSSSASSSTSRTAIEGELKRIEMEFMERKQQLLERLEACSQRSGRRKSAAVGCQVPSFLLPNDIPFTKPEPSTMRYPGGETIDEKDGEEKRDMKKDGAEVEAKDDAKEEENVNSKEVAWKATEEKTDAKTDDTSIKGSDVGCDKKEEKEVVLGAACEEKKIDEDSEERYDQVLVEEKNDMEEMEGKWSKDDEDEAIELKDRSDVNGDLIQLKIGEDKENLIAGEYDIVEKHKYMNAKRSGRGSYNLDTGENDARSVSVKRRGGNSTSKTIRAKMELVIEKKKRKKTQKKTRRCRQDREGALPHNDIKKTTRKQRQQTEF</sequence>
<feature type="compositionally biased region" description="Basic residues" evidence="1">
    <location>
        <begin position="325"/>
        <end position="335"/>
    </location>
</feature>
<evidence type="ECO:0000256" key="1">
    <source>
        <dbReference type="SAM" id="MobiDB-lite"/>
    </source>
</evidence>
<reference evidence="2" key="1">
    <citation type="journal article" date="2021" name="Mol. Ecol. Resour.">
        <title>Apolygus lucorum genome provides insights into omnivorousness and mesophyll feeding.</title>
        <authorList>
            <person name="Liu Y."/>
            <person name="Liu H."/>
            <person name="Wang H."/>
            <person name="Huang T."/>
            <person name="Liu B."/>
            <person name="Yang B."/>
            <person name="Yin L."/>
            <person name="Li B."/>
            <person name="Zhang Y."/>
            <person name="Zhang S."/>
            <person name="Jiang F."/>
            <person name="Zhang X."/>
            <person name="Ren Y."/>
            <person name="Wang B."/>
            <person name="Wang S."/>
            <person name="Lu Y."/>
            <person name="Wu K."/>
            <person name="Fan W."/>
            <person name="Wang G."/>
        </authorList>
    </citation>
    <scope>NUCLEOTIDE SEQUENCE</scope>
    <source>
        <strain evidence="2">12Hb</strain>
    </source>
</reference>
<proteinExistence type="predicted"/>
<feature type="compositionally biased region" description="Basic and acidic residues" evidence="1">
    <location>
        <begin position="98"/>
        <end position="150"/>
    </location>
</feature>
<name>A0A8S9Y2G0_APOLU</name>
<protein>
    <submittedName>
        <fullName evidence="2">Uncharacterized protein</fullName>
    </submittedName>
</protein>
<dbReference type="AlphaFoldDB" id="A0A8S9Y2G0"/>
<evidence type="ECO:0000313" key="3">
    <source>
        <dbReference type="Proteomes" id="UP000466442"/>
    </source>
</evidence>
<evidence type="ECO:0000313" key="2">
    <source>
        <dbReference type="EMBL" id="KAF6215407.1"/>
    </source>
</evidence>